<keyword evidence="2" id="KW-1185">Reference proteome</keyword>
<proteinExistence type="predicted"/>
<name>A0A8J8GAY1_9FLAO</name>
<sequence>MKTILTFVFIIICSTKLFSQELHIKQSAAFEDILLAVKTDSISLFKNSFGKDISEEIMTGKGENIWVEGFNAYKDLLKKDFSDFQISDFSYIYDEKRSTIKIFYKGKKYGSMEVIEEEDKWKLNER</sequence>
<organism evidence="1 2">
    <name type="scientific">Frigoriflavimonas asaccharolytica</name>
    <dbReference type="NCBI Taxonomy" id="2735899"/>
    <lineage>
        <taxon>Bacteria</taxon>
        <taxon>Pseudomonadati</taxon>
        <taxon>Bacteroidota</taxon>
        <taxon>Flavobacteriia</taxon>
        <taxon>Flavobacteriales</taxon>
        <taxon>Weeksellaceae</taxon>
        <taxon>Frigoriflavimonas</taxon>
    </lineage>
</organism>
<evidence type="ECO:0000313" key="2">
    <source>
        <dbReference type="Proteomes" id="UP000610746"/>
    </source>
</evidence>
<reference evidence="1" key="1">
    <citation type="submission" date="2020-05" db="EMBL/GenBank/DDBJ databases">
        <title>Genomic Encyclopedia of Type Strains, Phase IV (KMG-V): Genome sequencing to study the core and pangenomes of soil and plant-associated prokaryotes.</title>
        <authorList>
            <person name="Whitman W."/>
        </authorList>
    </citation>
    <scope>NUCLEOTIDE SEQUENCE</scope>
    <source>
        <strain evidence="1">16F</strain>
    </source>
</reference>
<gene>
    <name evidence="1" type="ORF">HNQ03_002966</name>
</gene>
<evidence type="ECO:0000313" key="1">
    <source>
        <dbReference type="EMBL" id="NRS93875.1"/>
    </source>
</evidence>
<comment type="caution">
    <text evidence="1">The sequence shown here is derived from an EMBL/GenBank/DDBJ whole genome shotgun (WGS) entry which is preliminary data.</text>
</comment>
<dbReference type="AlphaFoldDB" id="A0A8J8GAY1"/>
<dbReference type="RefSeq" id="WP_173780415.1">
    <property type="nucleotide sequence ID" value="NZ_JABSNO010000030.1"/>
</dbReference>
<protein>
    <submittedName>
        <fullName evidence="1">Uncharacterized protein</fullName>
    </submittedName>
</protein>
<accession>A0A8J8GAY1</accession>
<dbReference type="Proteomes" id="UP000610746">
    <property type="component" value="Unassembled WGS sequence"/>
</dbReference>
<dbReference type="EMBL" id="JABSNO010000030">
    <property type="protein sequence ID" value="NRS93875.1"/>
    <property type="molecule type" value="Genomic_DNA"/>
</dbReference>